<dbReference type="Proteomes" id="UP001595839">
    <property type="component" value="Unassembled WGS sequence"/>
</dbReference>
<evidence type="ECO:0000259" key="2">
    <source>
        <dbReference type="SMART" id="SM00903"/>
    </source>
</evidence>
<reference evidence="4" key="1">
    <citation type="journal article" date="2019" name="Int. J. Syst. Evol. Microbiol.">
        <title>The Global Catalogue of Microorganisms (GCM) 10K type strain sequencing project: providing services to taxonomists for standard genome sequencing and annotation.</title>
        <authorList>
            <consortium name="The Broad Institute Genomics Platform"/>
            <consortium name="The Broad Institute Genome Sequencing Center for Infectious Disease"/>
            <person name="Wu L."/>
            <person name="Ma J."/>
        </authorList>
    </citation>
    <scope>NUCLEOTIDE SEQUENCE [LARGE SCALE GENOMIC DNA]</scope>
    <source>
        <strain evidence="4">CGMCC 4.7177</strain>
    </source>
</reference>
<gene>
    <name evidence="3" type="ORF">ACFPIH_51620</name>
</gene>
<dbReference type="SUPFAM" id="SSF50475">
    <property type="entry name" value="FMN-binding split barrel"/>
    <property type="match status" value="1"/>
</dbReference>
<dbReference type="InterPro" id="IPR012349">
    <property type="entry name" value="Split_barrel_FMN-bd"/>
</dbReference>
<evidence type="ECO:0000313" key="3">
    <source>
        <dbReference type="EMBL" id="MFC4507765.1"/>
    </source>
</evidence>
<dbReference type="PANTHER" id="PTHR30466">
    <property type="entry name" value="FLAVIN REDUCTASE"/>
    <property type="match status" value="1"/>
</dbReference>
<keyword evidence="4" id="KW-1185">Reference proteome</keyword>
<dbReference type="Gene3D" id="2.30.110.10">
    <property type="entry name" value="Electron Transport, Fmn-binding Protein, Chain A"/>
    <property type="match status" value="1"/>
</dbReference>
<organism evidence="3 4">
    <name type="scientific">Streptomyces vulcanius</name>
    <dbReference type="NCBI Taxonomy" id="1441876"/>
    <lineage>
        <taxon>Bacteria</taxon>
        <taxon>Bacillati</taxon>
        <taxon>Actinomycetota</taxon>
        <taxon>Actinomycetes</taxon>
        <taxon>Kitasatosporales</taxon>
        <taxon>Streptomycetaceae</taxon>
        <taxon>Streptomyces</taxon>
    </lineage>
</organism>
<dbReference type="PANTHER" id="PTHR30466:SF1">
    <property type="entry name" value="FMN REDUCTASE (NADH) RUTF"/>
    <property type="match status" value="1"/>
</dbReference>
<protein>
    <submittedName>
        <fullName evidence="3">Flavin reductase family protein</fullName>
        <ecNumber evidence="3">1.-.-.-</ecNumber>
    </submittedName>
</protein>
<feature type="domain" description="Flavin reductase like" evidence="2">
    <location>
        <begin position="22"/>
        <end position="164"/>
    </location>
</feature>
<dbReference type="InterPro" id="IPR050268">
    <property type="entry name" value="NADH-dep_flavin_reductase"/>
</dbReference>
<evidence type="ECO:0000256" key="1">
    <source>
        <dbReference type="ARBA" id="ARBA00023002"/>
    </source>
</evidence>
<dbReference type="EC" id="1.-.-.-" evidence="3"/>
<accession>A0ABV9B7R4</accession>
<dbReference type="RefSeq" id="WP_381186604.1">
    <property type="nucleotide sequence ID" value="NZ_JBHSFK010000061.1"/>
</dbReference>
<dbReference type="InterPro" id="IPR002563">
    <property type="entry name" value="Flavin_Rdtase-like_dom"/>
</dbReference>
<dbReference type="Pfam" id="PF01613">
    <property type="entry name" value="Flavin_Reduct"/>
    <property type="match status" value="1"/>
</dbReference>
<dbReference type="EMBL" id="JBHSFK010000061">
    <property type="protein sequence ID" value="MFC4507765.1"/>
    <property type="molecule type" value="Genomic_DNA"/>
</dbReference>
<dbReference type="GO" id="GO:0016491">
    <property type="term" value="F:oxidoreductase activity"/>
    <property type="evidence" value="ECO:0007669"/>
    <property type="project" value="UniProtKB-KW"/>
</dbReference>
<dbReference type="SMART" id="SM00903">
    <property type="entry name" value="Flavin_Reduct"/>
    <property type="match status" value="1"/>
</dbReference>
<name>A0ABV9B7R4_9ACTN</name>
<keyword evidence="1 3" id="KW-0560">Oxidoreductase</keyword>
<proteinExistence type="predicted"/>
<comment type="caution">
    <text evidence="3">The sequence shown here is derived from an EMBL/GenBank/DDBJ whole genome shotgun (WGS) entry which is preliminary data.</text>
</comment>
<sequence length="169" mass="17831">MKSLAAAGAAHDILRDNFRDTMAQAAGSVTAVTALDGARPHGTTVSAFLSLSMTPPLIAVALDGDSDLLALIRRTRQFGVNVLAVEQSTIATRLSRKGPDKFDGLSWSLDHELPRLPGIAGWVAATVEDFLPGGDHRIVVGAVVDSEVDPGVAPLTYHRRTFGTHTPIV</sequence>
<evidence type="ECO:0000313" key="4">
    <source>
        <dbReference type="Proteomes" id="UP001595839"/>
    </source>
</evidence>